<evidence type="ECO:0000313" key="4">
    <source>
        <dbReference type="Proteomes" id="UP000297839"/>
    </source>
</evidence>
<protein>
    <submittedName>
        <fullName evidence="3">Type VI secretion system-associated FHA domain protein TagH</fullName>
    </submittedName>
</protein>
<feature type="domain" description="FHA" evidence="2">
    <location>
        <begin position="61"/>
        <end position="103"/>
    </location>
</feature>
<evidence type="ECO:0000313" key="3">
    <source>
        <dbReference type="EMBL" id="TFZ08148.1"/>
    </source>
</evidence>
<name>A0A4Z0CCF8_9BURK</name>
<gene>
    <name evidence="3" type="primary">tagH</name>
    <name evidence="3" type="ORF">EZ216_03000</name>
</gene>
<dbReference type="OrthoDB" id="273564at2"/>
<evidence type="ECO:0000259" key="2">
    <source>
        <dbReference type="PROSITE" id="PS50006"/>
    </source>
</evidence>
<dbReference type="PROSITE" id="PS50006">
    <property type="entry name" value="FHA_DOMAIN"/>
    <property type="match status" value="1"/>
</dbReference>
<dbReference type="NCBIfam" id="TIGR03354">
    <property type="entry name" value="VI_FHA"/>
    <property type="match status" value="1"/>
</dbReference>
<feature type="region of interest" description="Disordered" evidence="1">
    <location>
        <begin position="139"/>
        <end position="220"/>
    </location>
</feature>
<dbReference type="InterPro" id="IPR017735">
    <property type="entry name" value="T6SS_FHA"/>
</dbReference>
<proteinExistence type="predicted"/>
<keyword evidence="4" id="KW-1185">Reference proteome</keyword>
<organism evidence="3 4">
    <name type="scientific">Ramlibacter humi</name>
    <dbReference type="NCBI Taxonomy" id="2530451"/>
    <lineage>
        <taxon>Bacteria</taxon>
        <taxon>Pseudomonadati</taxon>
        <taxon>Pseudomonadota</taxon>
        <taxon>Betaproteobacteria</taxon>
        <taxon>Burkholderiales</taxon>
        <taxon>Comamonadaceae</taxon>
        <taxon>Ramlibacter</taxon>
    </lineage>
</organism>
<comment type="caution">
    <text evidence="3">The sequence shown here is derived from an EMBL/GenBank/DDBJ whole genome shotgun (WGS) entry which is preliminary data.</text>
</comment>
<dbReference type="Proteomes" id="UP000297839">
    <property type="component" value="Unassembled WGS sequence"/>
</dbReference>
<evidence type="ECO:0000256" key="1">
    <source>
        <dbReference type="SAM" id="MobiDB-lite"/>
    </source>
</evidence>
<sequence>MGEVLPQAVRPRWCDPRWPGGPAQCVSVCITPTRGVSFLLHFTGPSSFEQTVALKPKTPAVVVGRDPEAAVYLPDTERLISRRHLSIEWSDGGARVRVLSANGINTDRGDYFSGDEVVLAEGESARIGSFSLIVSGEPESSLDATSFSGMGARPVPAGPVTRASPAGNSDDPWADLLSDHAPKPAPLPAEPPAAVAAAPQQPAAPAPMPSGNHDDPFSSSTSWRMVDVGDPFSASFVGRSGVDQPLPSAAPGVIRAGVPAAGPSPAGGQAEQMALKNLCRGLGVEMPGSLTGFDWERFGQSVRHVVQCLGDHLATRVDAKQSMRAEDRTMLGAKETNPLKASMPVKDMLQYLLFAADGVGGYTPANRALQEAAVEAKSHEAAARAAARGLAEGAIKEFDPAKLRGTLLKGKLSMSSLVDNARLWDLYTGFYDRKKEKLPDWGEQLFNRYYMAAYLRETEKLRRSRMPPPAQRTE</sequence>
<reference evidence="3 4" key="1">
    <citation type="submission" date="2019-03" db="EMBL/GenBank/DDBJ databases">
        <title>Ramlibacter sp. 18x22-1, whole genome shotgun sequence.</title>
        <authorList>
            <person name="Zhang X."/>
            <person name="Feng G."/>
            <person name="Zhu H."/>
        </authorList>
    </citation>
    <scope>NUCLEOTIDE SEQUENCE [LARGE SCALE GENOMIC DNA]</scope>
    <source>
        <strain evidence="3 4">18x22-1</strain>
    </source>
</reference>
<dbReference type="Pfam" id="PF20232">
    <property type="entry name" value="T6SS_FHA_C"/>
    <property type="match status" value="1"/>
</dbReference>
<dbReference type="EMBL" id="SMLK01000001">
    <property type="protein sequence ID" value="TFZ08148.1"/>
    <property type="molecule type" value="Genomic_DNA"/>
</dbReference>
<dbReference type="AlphaFoldDB" id="A0A4Z0CCF8"/>
<dbReference type="InterPro" id="IPR046883">
    <property type="entry name" value="T6SS_FHA_C"/>
</dbReference>
<dbReference type="Gene3D" id="2.60.200.20">
    <property type="match status" value="1"/>
</dbReference>
<feature type="compositionally biased region" description="Low complexity" evidence="1">
    <location>
        <begin position="192"/>
        <end position="201"/>
    </location>
</feature>
<dbReference type="Pfam" id="PF00498">
    <property type="entry name" value="FHA"/>
    <property type="match status" value="1"/>
</dbReference>
<accession>A0A4Z0CCF8</accession>
<dbReference type="InterPro" id="IPR008984">
    <property type="entry name" value="SMAD_FHA_dom_sf"/>
</dbReference>
<dbReference type="InterPro" id="IPR000253">
    <property type="entry name" value="FHA_dom"/>
</dbReference>
<dbReference type="CDD" id="cd00060">
    <property type="entry name" value="FHA"/>
    <property type="match status" value="1"/>
</dbReference>
<dbReference type="SUPFAM" id="SSF49879">
    <property type="entry name" value="SMAD/FHA domain"/>
    <property type="match status" value="1"/>
</dbReference>